<sequence length="70" mass="8124">MNKGVVCREFPQKNLVRKFQPLAESKIYFLPTVLLANHQIKCNLYDVTKAENTFTQLKRKVIIQETGVND</sequence>
<organism evidence="1 2">
    <name type="scientific">Trichormus variabilis SAG 1403-4b</name>
    <dbReference type="NCBI Taxonomy" id="447716"/>
    <lineage>
        <taxon>Bacteria</taxon>
        <taxon>Bacillati</taxon>
        <taxon>Cyanobacteriota</taxon>
        <taxon>Cyanophyceae</taxon>
        <taxon>Nostocales</taxon>
        <taxon>Nostocaceae</taxon>
        <taxon>Trichormus</taxon>
    </lineage>
</organism>
<dbReference type="Proteomes" id="UP000276103">
    <property type="component" value="Unassembled WGS sequence"/>
</dbReference>
<dbReference type="AlphaFoldDB" id="A0A433USW8"/>
<proteinExistence type="predicted"/>
<comment type="caution">
    <text evidence="1">The sequence shown here is derived from an EMBL/GenBank/DDBJ whole genome shotgun (WGS) entry which is preliminary data.</text>
</comment>
<evidence type="ECO:0000313" key="2">
    <source>
        <dbReference type="Proteomes" id="UP000276103"/>
    </source>
</evidence>
<dbReference type="EMBL" id="RSCM01000006">
    <property type="protein sequence ID" value="RUS96954.1"/>
    <property type="molecule type" value="Genomic_DNA"/>
</dbReference>
<name>A0A433USW8_ANAVA</name>
<evidence type="ECO:0000313" key="1">
    <source>
        <dbReference type="EMBL" id="RUS96954.1"/>
    </source>
</evidence>
<reference evidence="1 2" key="1">
    <citation type="journal article" date="2019" name="Genome Biol. Evol.">
        <title>Day and night: Metabolic profiles and evolutionary relationships of six axenic non-marine cyanobacteria.</title>
        <authorList>
            <person name="Will S.E."/>
            <person name="Henke P."/>
            <person name="Boedeker C."/>
            <person name="Huang S."/>
            <person name="Brinkmann H."/>
            <person name="Rohde M."/>
            <person name="Jarek M."/>
            <person name="Friedl T."/>
            <person name="Seufert S."/>
            <person name="Schumacher M."/>
            <person name="Overmann J."/>
            <person name="Neumann-Schaal M."/>
            <person name="Petersen J."/>
        </authorList>
    </citation>
    <scope>NUCLEOTIDE SEQUENCE [LARGE SCALE GENOMIC DNA]</scope>
    <source>
        <strain evidence="1 2">SAG 1403-4b</strain>
    </source>
</reference>
<keyword evidence="2" id="KW-1185">Reference proteome</keyword>
<gene>
    <name evidence="1" type="ORF">DSM107003_23600</name>
</gene>
<protein>
    <submittedName>
        <fullName evidence="1">Uncharacterized protein</fullName>
    </submittedName>
</protein>
<accession>A0A433USW8</accession>